<organism evidence="1 2">
    <name type="scientific">Alcaligenes xylosoxydans xylosoxydans</name>
    <name type="common">Achromobacter xylosoxidans</name>
    <dbReference type="NCBI Taxonomy" id="85698"/>
    <lineage>
        <taxon>Bacteria</taxon>
        <taxon>Pseudomonadati</taxon>
        <taxon>Pseudomonadota</taxon>
        <taxon>Betaproteobacteria</taxon>
        <taxon>Burkholderiales</taxon>
        <taxon>Alcaligenaceae</taxon>
        <taxon>Achromobacter</taxon>
    </lineage>
</organism>
<dbReference type="EMBL" id="MJMN01000006">
    <property type="protein sequence ID" value="OMG90611.1"/>
    <property type="molecule type" value="Genomic_DNA"/>
</dbReference>
<dbReference type="AlphaFoldDB" id="A0A1R1JXH4"/>
<protein>
    <recommendedName>
        <fullName evidence="3">DUF4747 family protein</fullName>
    </recommendedName>
</protein>
<sequence length="258" mass="29222">MRGTVLWGPQAMMIGEAQRLNPDDPESPIFGHIYKFLNINPNDPWFDIQKRKPATDEDISQVSIPDFLKPNLRFVPYLFLPKKHRLYLITKAGAGVSDAMAASTAGRMLEKLTERERIVKRFGKVEINVLKNKKAVEDLLEWPVIKRLEIFIERPNALEDEDEQAILDRLEGMRAESQQVVYKKATGVKTLVPDQRLKTLARAAADNGVVKVIGRNKQGVKDEASSKQFPLHETTTYEPSKMTLTDAFKAFVFGTLAK</sequence>
<dbReference type="Pfam" id="PF15931">
    <property type="entry name" value="DUF4747"/>
    <property type="match status" value="1"/>
</dbReference>
<evidence type="ECO:0000313" key="2">
    <source>
        <dbReference type="Proteomes" id="UP000187251"/>
    </source>
</evidence>
<name>A0A1R1JXH4_ALCXX</name>
<comment type="caution">
    <text evidence="1">The sequence shown here is derived from an EMBL/GenBank/DDBJ whole genome shotgun (WGS) entry which is preliminary data.</text>
</comment>
<evidence type="ECO:0000313" key="1">
    <source>
        <dbReference type="EMBL" id="OMG90611.1"/>
    </source>
</evidence>
<dbReference type="Proteomes" id="UP000187251">
    <property type="component" value="Unassembled WGS sequence"/>
</dbReference>
<reference evidence="1 2" key="1">
    <citation type="submission" date="2016-09" db="EMBL/GenBank/DDBJ databases">
        <title>Phylogenomics of Achromobacter.</title>
        <authorList>
            <person name="Jeukens J."/>
            <person name="Freschi L."/>
            <person name="Vincent A.T."/>
            <person name="Emond-Rheault J.-G."/>
            <person name="Kukavica-Ibrulj I."/>
            <person name="Charette S.J."/>
            <person name="Levesque R.C."/>
        </authorList>
    </citation>
    <scope>NUCLEOTIDE SEQUENCE [LARGE SCALE GENOMIC DNA]</scope>
    <source>
        <strain evidence="1 2">AUS488</strain>
    </source>
</reference>
<dbReference type="InterPro" id="IPR031832">
    <property type="entry name" value="DUF4747"/>
</dbReference>
<evidence type="ECO:0008006" key="3">
    <source>
        <dbReference type="Google" id="ProtNLM"/>
    </source>
</evidence>
<accession>A0A1R1JXH4</accession>
<gene>
    <name evidence="1" type="ORF">BIZ92_21435</name>
</gene>
<proteinExistence type="predicted"/>